<reference evidence="1 2" key="1">
    <citation type="submission" date="2018-12" db="EMBL/GenBank/DDBJ databases">
        <authorList>
            <person name="Feng G."/>
            <person name="Zhu H."/>
        </authorList>
    </citation>
    <scope>NUCLEOTIDE SEQUENCE [LARGE SCALE GENOMIC DNA]</scope>
    <source>
        <strain evidence="1 2">9PBR-2</strain>
    </source>
</reference>
<evidence type="ECO:0000313" key="2">
    <source>
        <dbReference type="Proteomes" id="UP000280066"/>
    </source>
</evidence>
<accession>A0A428JJV5</accession>
<gene>
    <name evidence="1" type="ORF">EI290_10550</name>
</gene>
<comment type="caution">
    <text evidence="1">The sequence shown here is derived from an EMBL/GenBank/DDBJ whole genome shotgun (WGS) entry which is preliminary data.</text>
</comment>
<dbReference type="AlphaFoldDB" id="A0A428JJV5"/>
<sequence>MVLVNKHTILPLQTSVAELTQYIGKPDAVERGTIECCGYFDTPHSDPSDAVMYCYGASDFEVYGQKAVMRTIGFQSGRFKARLDGTLVDSATTLAHIQRLYPQAGQQGGVQKTNTASFWVITLRTGEISDDAWVLKFQRGKLAQLEYYIPS</sequence>
<name>A0A428JJV5_9BACT</name>
<protein>
    <submittedName>
        <fullName evidence="1">Uncharacterized protein</fullName>
    </submittedName>
</protein>
<keyword evidence="2" id="KW-1185">Reference proteome</keyword>
<dbReference type="RefSeq" id="WP_125429531.1">
    <property type="nucleotide sequence ID" value="NZ_RWIS01000006.1"/>
</dbReference>
<dbReference type="OrthoDB" id="893444at2"/>
<dbReference type="Proteomes" id="UP000280066">
    <property type="component" value="Unassembled WGS sequence"/>
</dbReference>
<proteinExistence type="predicted"/>
<organism evidence="1 2">
    <name type="scientific">Hymenobacter metallilatus</name>
    <dbReference type="NCBI Taxonomy" id="2493666"/>
    <lineage>
        <taxon>Bacteria</taxon>
        <taxon>Pseudomonadati</taxon>
        <taxon>Bacteroidota</taxon>
        <taxon>Cytophagia</taxon>
        <taxon>Cytophagales</taxon>
        <taxon>Hymenobacteraceae</taxon>
        <taxon>Hymenobacter</taxon>
    </lineage>
</organism>
<dbReference type="EMBL" id="RWIS01000006">
    <property type="protein sequence ID" value="RSK33146.1"/>
    <property type="molecule type" value="Genomic_DNA"/>
</dbReference>
<evidence type="ECO:0000313" key="1">
    <source>
        <dbReference type="EMBL" id="RSK33146.1"/>
    </source>
</evidence>